<reference evidence="3 4" key="1">
    <citation type="journal article" date="2015" name="Stand. Genomic Sci.">
        <title>Genomic Encyclopedia of Bacterial and Archaeal Type Strains, Phase III: the genomes of soil and plant-associated and newly described type strains.</title>
        <authorList>
            <person name="Whitman W.B."/>
            <person name="Woyke T."/>
            <person name="Klenk H.P."/>
            <person name="Zhou Y."/>
            <person name="Lilburn T.G."/>
            <person name="Beck B.J."/>
            <person name="De Vos P."/>
            <person name="Vandamme P."/>
            <person name="Eisen J.A."/>
            <person name="Garrity G."/>
            <person name="Hugenholtz P."/>
            <person name="Kyrpides N.C."/>
        </authorList>
    </citation>
    <scope>NUCLEOTIDE SEQUENCE [LARGE SCALE GENOMIC DNA]</scope>
    <source>
        <strain evidence="3 4">VKM Ac-2538</strain>
    </source>
</reference>
<dbReference type="EMBL" id="SLWM01000038">
    <property type="protein sequence ID" value="TCO09936.1"/>
    <property type="molecule type" value="Genomic_DNA"/>
</dbReference>
<evidence type="ECO:0000313" key="4">
    <source>
        <dbReference type="Proteomes" id="UP000295818"/>
    </source>
</evidence>
<dbReference type="RefSeq" id="WP_132196960.1">
    <property type="nucleotide sequence ID" value="NZ_SLWM01000038.1"/>
</dbReference>
<protein>
    <submittedName>
        <fullName evidence="3">Uncharacterized protein DUF4389</fullName>
    </submittedName>
</protein>
<dbReference type="Proteomes" id="UP000295818">
    <property type="component" value="Unassembled WGS sequence"/>
</dbReference>
<gene>
    <name evidence="3" type="ORF">EV644_13815</name>
</gene>
<dbReference type="Pfam" id="PF14333">
    <property type="entry name" value="DUF4389"/>
    <property type="match status" value="2"/>
</dbReference>
<keyword evidence="2" id="KW-1133">Transmembrane helix</keyword>
<organism evidence="3 4">
    <name type="scientific">Kribbella orskensis</name>
    <dbReference type="NCBI Taxonomy" id="2512216"/>
    <lineage>
        <taxon>Bacteria</taxon>
        <taxon>Bacillati</taxon>
        <taxon>Actinomycetota</taxon>
        <taxon>Actinomycetes</taxon>
        <taxon>Propionibacteriales</taxon>
        <taxon>Kribbellaceae</taxon>
        <taxon>Kribbella</taxon>
    </lineage>
</organism>
<feature type="region of interest" description="Disordered" evidence="1">
    <location>
        <begin position="372"/>
        <end position="391"/>
    </location>
</feature>
<proteinExistence type="predicted"/>
<sequence>MNEYPIRLEGKLDPSVSRGLWLVKWLLAIPHYVVLAFLWLACAVLTVIAFFTILFTGRYPRSIFDFTVGVLRWSWRVGFYAYSVLGTDRYPPFTLADVPDYPARLSVDHPPQLSRGLVLVKWLLAFPHLLILGILLGGGPYFSYQVADSSYWFEGSGLIGLLVFITAVALLFTGRYPRDLFDLIMGLNRWVYRVGAYLLLLTDKYPPFRFDGGSGAIEDTPPTPVTVEPREPVAAMQYAGRPAQYGGQPLHRWTAGRVVSVVAGSVLVLAGLGMVPTGAAGLWIDQTARDSNGYIATDLKRFNSPGYAITTEPGALRFDGPDWVMHRVLGKIRITGVSATDAHLFIGIAPEQQTTKYLAPIGHTVVQRLDDANSAEPSSDDHVGQPPAAPPRSEWFWDATASGAEVQTLDWQPRAGKWSVVVMNADGSRIVRADLAVGATLPWLDDVSIALIGTGLLLLLAGAVLIAIPVRRSQQPMTG</sequence>
<feature type="transmembrane region" description="Helical" evidence="2">
    <location>
        <begin position="258"/>
        <end position="284"/>
    </location>
</feature>
<evidence type="ECO:0000256" key="1">
    <source>
        <dbReference type="SAM" id="MobiDB-lite"/>
    </source>
</evidence>
<name>A0ABY2B779_9ACTN</name>
<feature type="transmembrane region" description="Helical" evidence="2">
    <location>
        <begin position="122"/>
        <end position="144"/>
    </location>
</feature>
<feature type="transmembrane region" description="Helical" evidence="2">
    <location>
        <begin position="447"/>
        <end position="468"/>
    </location>
</feature>
<evidence type="ECO:0000313" key="3">
    <source>
        <dbReference type="EMBL" id="TCO09936.1"/>
    </source>
</evidence>
<feature type="transmembrane region" description="Helical" evidence="2">
    <location>
        <begin position="29"/>
        <end position="55"/>
    </location>
</feature>
<accession>A0ABY2B779</accession>
<dbReference type="InterPro" id="IPR025498">
    <property type="entry name" value="DUF4389"/>
</dbReference>
<evidence type="ECO:0000256" key="2">
    <source>
        <dbReference type="SAM" id="Phobius"/>
    </source>
</evidence>
<keyword evidence="2" id="KW-0812">Transmembrane</keyword>
<feature type="transmembrane region" description="Helical" evidence="2">
    <location>
        <begin position="150"/>
        <end position="172"/>
    </location>
</feature>
<keyword evidence="2" id="KW-0472">Membrane</keyword>
<comment type="caution">
    <text evidence="3">The sequence shown here is derived from an EMBL/GenBank/DDBJ whole genome shotgun (WGS) entry which is preliminary data.</text>
</comment>
<keyword evidence="4" id="KW-1185">Reference proteome</keyword>